<feature type="domain" description="DUF3835" evidence="3">
    <location>
        <begin position="712"/>
        <end position="796"/>
    </location>
</feature>
<reference evidence="4 5" key="1">
    <citation type="journal article" date="2018" name="Nat. Ecol. Evol.">
        <title>Pezizomycetes genomes reveal the molecular basis of ectomycorrhizal truffle lifestyle.</title>
        <authorList>
            <person name="Murat C."/>
            <person name="Payen T."/>
            <person name="Noel B."/>
            <person name="Kuo A."/>
            <person name="Morin E."/>
            <person name="Chen J."/>
            <person name="Kohler A."/>
            <person name="Krizsan K."/>
            <person name="Balestrini R."/>
            <person name="Da Silva C."/>
            <person name="Montanini B."/>
            <person name="Hainaut M."/>
            <person name="Levati E."/>
            <person name="Barry K.W."/>
            <person name="Belfiori B."/>
            <person name="Cichocki N."/>
            <person name="Clum A."/>
            <person name="Dockter R.B."/>
            <person name="Fauchery L."/>
            <person name="Guy J."/>
            <person name="Iotti M."/>
            <person name="Le Tacon F."/>
            <person name="Lindquist E.A."/>
            <person name="Lipzen A."/>
            <person name="Malagnac F."/>
            <person name="Mello A."/>
            <person name="Molinier V."/>
            <person name="Miyauchi S."/>
            <person name="Poulain J."/>
            <person name="Riccioni C."/>
            <person name="Rubini A."/>
            <person name="Sitrit Y."/>
            <person name="Splivallo R."/>
            <person name="Traeger S."/>
            <person name="Wang M."/>
            <person name="Zifcakova L."/>
            <person name="Wipf D."/>
            <person name="Zambonelli A."/>
            <person name="Paolocci F."/>
            <person name="Nowrousian M."/>
            <person name="Ottonello S."/>
            <person name="Baldrian P."/>
            <person name="Spatafora J.W."/>
            <person name="Henrissat B."/>
            <person name="Nagy L.G."/>
            <person name="Aury J.M."/>
            <person name="Wincker P."/>
            <person name="Grigoriev I.V."/>
            <person name="Bonfante P."/>
            <person name="Martin F.M."/>
        </authorList>
    </citation>
    <scope>NUCLEOTIDE SEQUENCE [LARGE SCALE GENOMIC DNA]</scope>
    <source>
        <strain evidence="4 5">RN42</strain>
    </source>
</reference>
<dbReference type="AlphaFoldDB" id="A0A3N4I4S5"/>
<feature type="compositionally biased region" description="Pro residues" evidence="2">
    <location>
        <begin position="474"/>
        <end position="488"/>
    </location>
</feature>
<evidence type="ECO:0000313" key="5">
    <source>
        <dbReference type="Proteomes" id="UP000275078"/>
    </source>
</evidence>
<keyword evidence="1" id="KW-0175">Coiled coil</keyword>
<feature type="compositionally biased region" description="Basic and acidic residues" evidence="2">
    <location>
        <begin position="563"/>
        <end position="581"/>
    </location>
</feature>
<dbReference type="EMBL" id="ML119696">
    <property type="protein sequence ID" value="RPA79698.1"/>
    <property type="molecule type" value="Genomic_DNA"/>
</dbReference>
<keyword evidence="5" id="KW-1185">Reference proteome</keyword>
<evidence type="ECO:0000256" key="1">
    <source>
        <dbReference type="SAM" id="Coils"/>
    </source>
</evidence>
<evidence type="ECO:0000256" key="2">
    <source>
        <dbReference type="SAM" id="MobiDB-lite"/>
    </source>
</evidence>
<dbReference type="Proteomes" id="UP000275078">
    <property type="component" value="Unassembled WGS sequence"/>
</dbReference>
<accession>A0A3N4I4S5</accession>
<feature type="region of interest" description="Disordered" evidence="2">
    <location>
        <begin position="346"/>
        <end position="380"/>
    </location>
</feature>
<dbReference type="InterPro" id="IPR024325">
    <property type="entry name" value="DUF3835"/>
</dbReference>
<dbReference type="STRING" id="1160509.A0A3N4I4S5"/>
<proteinExistence type="predicted"/>
<feature type="region of interest" description="Disordered" evidence="2">
    <location>
        <begin position="274"/>
        <end position="321"/>
    </location>
</feature>
<organism evidence="4 5">
    <name type="scientific">Ascobolus immersus RN42</name>
    <dbReference type="NCBI Taxonomy" id="1160509"/>
    <lineage>
        <taxon>Eukaryota</taxon>
        <taxon>Fungi</taxon>
        <taxon>Dikarya</taxon>
        <taxon>Ascomycota</taxon>
        <taxon>Pezizomycotina</taxon>
        <taxon>Pezizomycetes</taxon>
        <taxon>Pezizales</taxon>
        <taxon>Ascobolaceae</taxon>
        <taxon>Ascobolus</taxon>
    </lineage>
</organism>
<feature type="compositionally biased region" description="Acidic residues" evidence="2">
    <location>
        <begin position="346"/>
        <end position="371"/>
    </location>
</feature>
<evidence type="ECO:0000259" key="3">
    <source>
        <dbReference type="Pfam" id="PF12927"/>
    </source>
</evidence>
<dbReference type="Pfam" id="PF13758">
    <property type="entry name" value="Prefoldin_3"/>
    <property type="match status" value="1"/>
</dbReference>
<sequence length="800" mass="88235">MSDPDHKTTEERLQASLDKLRQAHTTFLIHSAEYSAFIEEITPLDDDASYEELLDAGRRFGGTLVDEKDVVSVLGGKGTGIRRGKEAVIRALERRLDWMNDNIKKVQRQIELAETALIEGHEVGEDELPSVDVTEEVDEEGNVLESVIREGGTVRKIDVKDVPDFVSMLQKVGKEGDKKIEANKAGGVDEHKVLASSPKPDTPPITKAIEKESVLPKEEVKEDIKRIGTARTDLLDSIPLKTESPDSLSRPEQVEKKVERIEEIVDQEVRIKALQAANAAPAPKKKRDLSFSDSEDESDVEEVGHVPPGWRQTNPNDTEEEARLRREMLKYNISEINPIVAELNIEEASDDDYDDDGYDFDTEDEEDEVYEDEHGRTTKRMVTDELKEEMARLQAKIAAREGGPEETKEPEPIVQARNAGPMQPHIPSVPKFSTNPTDTPAPALKSPTPPPAGTPTPEKKSKSVRFNNTLDVSPAPPHVEPLPSPPAQKAPVDPNLPTLDPDQEDAIPFLVQLLEQSELYKNKEIPGLDHLEGTELEVEKPIVRKPKQKGPSLFKKTRQQGEATEKSEEKPAGIVKDKLVERSAAVPPTPPQPRGKGIVRDTLVERPPVPPTAPSPPKAKGIVRDTLVERPPVPPTAPSPPKKAASPIVSEKLVERPPQPATPPTIKAKKLSAMNPLLPPPEGHPLSRFRSLSAIEAIDDEEPDRSNQPLVSKTIVEKPPVKVAAKGAIVPNEYDLDIQRSEVAQKLVQLQSKVARREGGVLNPGEREFVELDEDTAPQGSEQAGKKRVSKFKQMRKAGI</sequence>
<feature type="compositionally biased region" description="Basic residues" evidence="2">
    <location>
        <begin position="786"/>
        <end position="800"/>
    </location>
</feature>
<feature type="region of interest" description="Disordered" evidence="2">
    <location>
        <begin position="524"/>
        <end position="668"/>
    </location>
</feature>
<name>A0A3N4I4S5_ASCIM</name>
<dbReference type="InterPro" id="IPR039553">
    <property type="entry name" value="Prefoldin-like"/>
</dbReference>
<dbReference type="Pfam" id="PF12927">
    <property type="entry name" value="DUF3835"/>
    <property type="match status" value="1"/>
</dbReference>
<feature type="compositionally biased region" description="Basic and acidic residues" evidence="2">
    <location>
        <begin position="759"/>
        <end position="770"/>
    </location>
</feature>
<gene>
    <name evidence="4" type="ORF">BJ508DRAFT_363079</name>
</gene>
<feature type="compositionally biased region" description="Basic and acidic residues" evidence="2">
    <location>
        <begin position="398"/>
        <end position="411"/>
    </location>
</feature>
<feature type="compositionally biased region" description="Pro residues" evidence="2">
    <location>
        <begin position="607"/>
        <end position="617"/>
    </location>
</feature>
<dbReference type="OrthoDB" id="21413at2759"/>
<dbReference type="SUPFAM" id="SSF46579">
    <property type="entry name" value="Prefoldin"/>
    <property type="match status" value="1"/>
</dbReference>
<feature type="coiled-coil region" evidence="1">
    <location>
        <begin position="89"/>
        <end position="116"/>
    </location>
</feature>
<feature type="region of interest" description="Disordered" evidence="2">
    <location>
        <begin position="393"/>
        <end position="508"/>
    </location>
</feature>
<feature type="compositionally biased region" description="Pro residues" evidence="2">
    <location>
        <begin position="631"/>
        <end position="641"/>
    </location>
</feature>
<evidence type="ECO:0000313" key="4">
    <source>
        <dbReference type="EMBL" id="RPA79698.1"/>
    </source>
</evidence>
<feature type="region of interest" description="Disordered" evidence="2">
    <location>
        <begin position="759"/>
        <end position="800"/>
    </location>
</feature>
<protein>
    <recommendedName>
        <fullName evidence="3">DUF3835 domain-containing protein</fullName>
    </recommendedName>
</protein>
<feature type="compositionally biased region" description="Basic and acidic residues" evidence="2">
    <location>
        <begin position="524"/>
        <end position="542"/>
    </location>
</feature>